<sequence>MIKNMDLTRKNLWNLKPFPLQPSVWKRKKQMRELIIETKIDLRIIRHRIENLLDYDPMATALCYGGQTGRAA</sequence>
<reference evidence="1 2" key="1">
    <citation type="submission" date="2022-08" db="EMBL/GenBank/DDBJ databases">
        <title>Genome Sequence of the sulphate-reducing bacterium, Pseudodesulfovibrio sp. SYK.</title>
        <authorList>
            <person name="Kondo R."/>
            <person name="Kataoka T."/>
        </authorList>
    </citation>
    <scope>NUCLEOTIDE SEQUENCE [LARGE SCALE GENOMIC DNA]</scope>
    <source>
        <strain evidence="1 2">SYK</strain>
    </source>
</reference>
<keyword evidence="2" id="KW-1185">Reference proteome</keyword>
<evidence type="ECO:0000313" key="1">
    <source>
        <dbReference type="EMBL" id="BDQ36149.1"/>
    </source>
</evidence>
<protein>
    <submittedName>
        <fullName evidence="1">Uncharacterized protein</fullName>
    </submittedName>
</protein>
<gene>
    <name evidence="1" type="ORF">SYK_05090</name>
</gene>
<organism evidence="1 2">
    <name type="scientific">Pseudodesulfovibrio nedwellii</name>
    <dbReference type="NCBI Taxonomy" id="2973072"/>
    <lineage>
        <taxon>Bacteria</taxon>
        <taxon>Pseudomonadati</taxon>
        <taxon>Thermodesulfobacteriota</taxon>
        <taxon>Desulfovibrionia</taxon>
        <taxon>Desulfovibrionales</taxon>
        <taxon>Desulfovibrionaceae</taxon>
    </lineage>
</organism>
<evidence type="ECO:0000313" key="2">
    <source>
        <dbReference type="Proteomes" id="UP001317742"/>
    </source>
</evidence>
<accession>A0ABM8AXA2</accession>
<name>A0ABM8AXA2_9BACT</name>
<dbReference type="RefSeq" id="WP_281762071.1">
    <property type="nucleotide sequence ID" value="NZ_AP026709.1"/>
</dbReference>
<dbReference type="EMBL" id="AP026709">
    <property type="protein sequence ID" value="BDQ36149.1"/>
    <property type="molecule type" value="Genomic_DNA"/>
</dbReference>
<dbReference type="Proteomes" id="UP001317742">
    <property type="component" value="Chromosome"/>
</dbReference>
<proteinExistence type="predicted"/>